<dbReference type="PANTHER" id="PTHR34468">
    <property type="entry name" value="MICROTUBULE-ASSOCIATED FUTSCH-LIKE PROTEIN"/>
    <property type="match status" value="1"/>
</dbReference>
<name>A0A2P5BYZ6_PARAD</name>
<evidence type="ECO:0000313" key="3">
    <source>
        <dbReference type="Proteomes" id="UP000237105"/>
    </source>
</evidence>
<reference evidence="3" key="1">
    <citation type="submission" date="2016-06" db="EMBL/GenBank/DDBJ databases">
        <title>Parallel loss of symbiosis genes in relatives of nitrogen-fixing non-legume Parasponia.</title>
        <authorList>
            <person name="Van Velzen R."/>
            <person name="Holmer R."/>
            <person name="Bu F."/>
            <person name="Rutten L."/>
            <person name="Van Zeijl A."/>
            <person name="Liu W."/>
            <person name="Santuari L."/>
            <person name="Cao Q."/>
            <person name="Sharma T."/>
            <person name="Shen D."/>
            <person name="Roswanjaya Y."/>
            <person name="Wardhani T."/>
            <person name="Kalhor M.S."/>
            <person name="Jansen J."/>
            <person name="Van den Hoogen J."/>
            <person name="Gungor B."/>
            <person name="Hartog M."/>
            <person name="Hontelez J."/>
            <person name="Verver J."/>
            <person name="Yang W.-C."/>
            <person name="Schijlen E."/>
            <person name="Repin R."/>
            <person name="Schilthuizen M."/>
            <person name="Schranz E."/>
            <person name="Heidstra R."/>
            <person name="Miyata K."/>
            <person name="Fedorova E."/>
            <person name="Kohlen W."/>
            <person name="Bisseling T."/>
            <person name="Smit S."/>
            <person name="Geurts R."/>
        </authorList>
    </citation>
    <scope>NUCLEOTIDE SEQUENCE [LARGE SCALE GENOMIC DNA]</scope>
    <source>
        <strain evidence="3">cv. WU1-14</strain>
    </source>
</reference>
<feature type="compositionally biased region" description="Basic and acidic residues" evidence="1">
    <location>
        <begin position="74"/>
        <end position="100"/>
    </location>
</feature>
<protein>
    <submittedName>
        <fullName evidence="2">Uncharacterized protein</fullName>
    </submittedName>
</protein>
<organism evidence="2 3">
    <name type="scientific">Parasponia andersonii</name>
    <name type="common">Sponia andersonii</name>
    <dbReference type="NCBI Taxonomy" id="3476"/>
    <lineage>
        <taxon>Eukaryota</taxon>
        <taxon>Viridiplantae</taxon>
        <taxon>Streptophyta</taxon>
        <taxon>Embryophyta</taxon>
        <taxon>Tracheophyta</taxon>
        <taxon>Spermatophyta</taxon>
        <taxon>Magnoliopsida</taxon>
        <taxon>eudicotyledons</taxon>
        <taxon>Gunneridae</taxon>
        <taxon>Pentapetalae</taxon>
        <taxon>rosids</taxon>
        <taxon>fabids</taxon>
        <taxon>Rosales</taxon>
        <taxon>Cannabaceae</taxon>
        <taxon>Parasponia</taxon>
    </lineage>
</organism>
<evidence type="ECO:0000313" key="2">
    <source>
        <dbReference type="EMBL" id="PON53979.1"/>
    </source>
</evidence>
<dbReference type="PANTHER" id="PTHR34468:SF3">
    <property type="entry name" value="OS03G0288900 PROTEIN"/>
    <property type="match status" value="1"/>
</dbReference>
<dbReference type="OrthoDB" id="1918850at2759"/>
<proteinExistence type="predicted"/>
<dbReference type="EMBL" id="JXTB01000200">
    <property type="protein sequence ID" value="PON53979.1"/>
    <property type="molecule type" value="Genomic_DNA"/>
</dbReference>
<evidence type="ECO:0000256" key="1">
    <source>
        <dbReference type="SAM" id="MobiDB-lite"/>
    </source>
</evidence>
<comment type="caution">
    <text evidence="2">The sequence shown here is derived from an EMBL/GenBank/DDBJ whole genome shotgun (WGS) entry which is preliminary data.</text>
</comment>
<accession>A0A2P5BYZ6</accession>
<dbReference type="Proteomes" id="UP000237105">
    <property type="component" value="Unassembled WGS sequence"/>
</dbReference>
<feature type="region of interest" description="Disordered" evidence="1">
    <location>
        <begin position="1"/>
        <end position="124"/>
    </location>
</feature>
<dbReference type="AlphaFoldDB" id="A0A2P5BYZ6"/>
<gene>
    <name evidence="2" type="ORF">PanWU01x14_198570</name>
</gene>
<sequence>MKLKPNRNMIEASKITSKEPTISKKEKRVFGTVRNTNITTRTTIDKPAIKPPIGVPQNQPQRIRPSRLRPVTEVAKKNSPENAKPKLNERTPRHQEKSQEKTLIAGSRTPVVSPSLSEPKTKGSMYRNAEICSKCRFDKLETSSY</sequence>
<keyword evidence="3" id="KW-1185">Reference proteome</keyword>